<dbReference type="RefSeq" id="WP_061505175.1">
    <property type="nucleotide sequence ID" value="NZ_BAPF01000006.1"/>
</dbReference>
<feature type="compositionally biased region" description="Basic and acidic residues" evidence="1">
    <location>
        <begin position="122"/>
        <end position="131"/>
    </location>
</feature>
<evidence type="ECO:0000313" key="2">
    <source>
        <dbReference type="EMBL" id="GBQ77247.1"/>
    </source>
</evidence>
<protein>
    <submittedName>
        <fullName evidence="2">Uncharacterized protein</fullName>
    </submittedName>
</protein>
<dbReference type="Proteomes" id="UP001065047">
    <property type="component" value="Unassembled WGS sequence"/>
</dbReference>
<accession>A0ABQ0PPW4</accession>
<feature type="compositionally biased region" description="Basic and acidic residues" evidence="1">
    <location>
        <begin position="187"/>
        <end position="222"/>
    </location>
</feature>
<keyword evidence="3" id="KW-1185">Reference proteome</keyword>
<proteinExistence type="predicted"/>
<gene>
    <name evidence="2" type="ORF">AA14337_0762</name>
</gene>
<evidence type="ECO:0000256" key="1">
    <source>
        <dbReference type="SAM" id="MobiDB-lite"/>
    </source>
</evidence>
<organism evidence="2 3">
    <name type="scientific">Acetobacter malorum DSM 14337</name>
    <dbReference type="NCBI Taxonomy" id="1307910"/>
    <lineage>
        <taxon>Bacteria</taxon>
        <taxon>Pseudomonadati</taxon>
        <taxon>Pseudomonadota</taxon>
        <taxon>Alphaproteobacteria</taxon>
        <taxon>Acetobacterales</taxon>
        <taxon>Acetobacteraceae</taxon>
        <taxon>Acetobacter</taxon>
    </lineage>
</organism>
<sequence length="253" mass="27946">MGTPKNRINARGRIARDGFSWPQQGYWPLLYAHLYSEDGDVAPGSRKSEMLRLMLVGYMHENGLVEDEPARRSVSHRRVKNAPKEVRQNVSHADASPGDPRNEDRPVSVENDGKRRKVSGSAEHHPSELVRPDIPNGESDLSGSSSNGEKRTTKSQLSTKTVSIPSEEINDFSKDKTESSQSPTGQRNDDTKTEDHKAEIVEHRGDIQTNKSDEVMSERDIVGEDETPSHTSPDKAEVNGGNLGGFDPSNYCA</sequence>
<name>A0ABQ0PPW4_9PROT</name>
<reference evidence="2" key="1">
    <citation type="submission" date="2013-04" db="EMBL/GenBank/DDBJ databases">
        <title>The genome sequencing project of 58 acetic acid bacteria.</title>
        <authorList>
            <person name="Okamoto-Kainuma A."/>
            <person name="Ishikawa M."/>
            <person name="Umino S."/>
            <person name="Koizumi Y."/>
            <person name="Shiwa Y."/>
            <person name="Yoshikawa H."/>
            <person name="Matsutani M."/>
            <person name="Matsushita K."/>
        </authorList>
    </citation>
    <scope>NUCLEOTIDE SEQUENCE</scope>
    <source>
        <strain evidence="2">DSM 14337</strain>
    </source>
</reference>
<dbReference type="EMBL" id="BAPF01000006">
    <property type="protein sequence ID" value="GBQ77247.1"/>
    <property type="molecule type" value="Genomic_DNA"/>
</dbReference>
<dbReference type="GeneID" id="29556389"/>
<comment type="caution">
    <text evidence="2">The sequence shown here is derived from an EMBL/GenBank/DDBJ whole genome shotgun (WGS) entry which is preliminary data.</text>
</comment>
<feature type="compositionally biased region" description="Polar residues" evidence="1">
    <location>
        <begin position="154"/>
        <end position="164"/>
    </location>
</feature>
<feature type="region of interest" description="Disordered" evidence="1">
    <location>
        <begin position="67"/>
        <end position="253"/>
    </location>
</feature>
<feature type="compositionally biased region" description="Basic and acidic residues" evidence="1">
    <location>
        <begin position="100"/>
        <end position="113"/>
    </location>
</feature>
<evidence type="ECO:0000313" key="3">
    <source>
        <dbReference type="Proteomes" id="UP001065047"/>
    </source>
</evidence>